<feature type="domain" description="FERM" evidence="16">
    <location>
        <begin position="1319"/>
        <end position="1626"/>
    </location>
</feature>
<feature type="domain" description="PID" evidence="14">
    <location>
        <begin position="2166"/>
        <end position="2195"/>
    </location>
</feature>
<dbReference type="CDD" id="cd13198">
    <property type="entry name" value="FERM_C1_MyoVII"/>
    <property type="match status" value="1"/>
</dbReference>
<dbReference type="CDD" id="cd17092">
    <property type="entry name" value="FERM1_F1_Myosin-VII"/>
    <property type="match status" value="1"/>
</dbReference>
<dbReference type="Pfam" id="PF00784">
    <property type="entry name" value="MyTH4"/>
    <property type="match status" value="2"/>
</dbReference>
<keyword evidence="9 12" id="KW-0505">Motor protein</keyword>
<dbReference type="CDD" id="cd23767">
    <property type="entry name" value="IQCD"/>
    <property type="match status" value="3"/>
</dbReference>
<dbReference type="SMART" id="SM00139">
    <property type="entry name" value="MyTH4"/>
    <property type="match status" value="2"/>
</dbReference>
<dbReference type="PANTHER" id="PTHR22692:SF24">
    <property type="entry name" value="MYOSIN VIIB"/>
    <property type="match status" value="1"/>
</dbReference>
<dbReference type="PANTHER" id="PTHR22692">
    <property type="entry name" value="MYOSIN VII, XV"/>
    <property type="match status" value="1"/>
</dbReference>
<evidence type="ECO:0000313" key="19">
    <source>
        <dbReference type="EMBL" id="KAK2835961.1"/>
    </source>
</evidence>
<dbReference type="PROSITE" id="PS01179">
    <property type="entry name" value="PID"/>
    <property type="match status" value="1"/>
</dbReference>
<dbReference type="Pfam" id="PF00063">
    <property type="entry name" value="Myosin_head"/>
    <property type="match status" value="1"/>
</dbReference>
<dbReference type="Pfam" id="PF24123">
    <property type="entry name" value="Myosin_VII_N"/>
    <property type="match status" value="1"/>
</dbReference>
<dbReference type="Gene3D" id="1.20.5.190">
    <property type="match status" value="2"/>
</dbReference>
<dbReference type="Proteomes" id="UP001187415">
    <property type="component" value="Unassembled WGS sequence"/>
</dbReference>
<dbReference type="Pfam" id="PF02174">
    <property type="entry name" value="IRS"/>
    <property type="match status" value="1"/>
</dbReference>
<evidence type="ECO:0000256" key="4">
    <source>
        <dbReference type="ARBA" id="ARBA00022490"/>
    </source>
</evidence>
<evidence type="ECO:0000256" key="9">
    <source>
        <dbReference type="ARBA" id="ARBA00023175"/>
    </source>
</evidence>
<dbReference type="InterPro" id="IPR038185">
    <property type="entry name" value="MyTH4_dom_sf"/>
</dbReference>
<dbReference type="InterPro" id="IPR011993">
    <property type="entry name" value="PH-like_dom_sf"/>
</dbReference>
<dbReference type="SUPFAM" id="SSF52540">
    <property type="entry name" value="P-loop containing nucleoside triphosphate hydrolases"/>
    <property type="match status" value="2"/>
</dbReference>
<dbReference type="Gene3D" id="1.10.10.820">
    <property type="match status" value="1"/>
</dbReference>
<dbReference type="GO" id="GO:0003774">
    <property type="term" value="F:cytoskeletal motor activity"/>
    <property type="evidence" value="ECO:0007669"/>
    <property type="project" value="UniProtKB-UniRule"/>
</dbReference>
<dbReference type="SUPFAM" id="SSF50729">
    <property type="entry name" value="PH domain-like"/>
    <property type="match status" value="1"/>
</dbReference>
<dbReference type="SMART" id="SM00242">
    <property type="entry name" value="MYSc"/>
    <property type="match status" value="1"/>
</dbReference>
<dbReference type="Pfam" id="PF21989">
    <property type="entry name" value="RA_2"/>
    <property type="match status" value="1"/>
</dbReference>
<evidence type="ECO:0000256" key="11">
    <source>
        <dbReference type="PROSITE-ProRule" id="PRU00192"/>
    </source>
</evidence>
<dbReference type="Gene3D" id="1.25.40.530">
    <property type="entry name" value="MyTH4 domain"/>
    <property type="match status" value="2"/>
</dbReference>
<evidence type="ECO:0000256" key="5">
    <source>
        <dbReference type="ARBA" id="ARBA00022737"/>
    </source>
</evidence>
<dbReference type="InterPro" id="IPR041793">
    <property type="entry name" value="MyoVII_FERM_C1"/>
</dbReference>
<proteinExistence type="inferred from homology"/>
<dbReference type="InterPro" id="IPR014352">
    <property type="entry name" value="FERM/acyl-CoA-bd_prot_sf"/>
</dbReference>
<dbReference type="Gene3D" id="1.20.120.720">
    <property type="entry name" value="Myosin VI head, motor domain, U50 subdomain"/>
    <property type="match status" value="1"/>
</dbReference>
<dbReference type="SMART" id="SM00326">
    <property type="entry name" value="SH3"/>
    <property type="match status" value="1"/>
</dbReference>
<dbReference type="InterPro" id="IPR000857">
    <property type="entry name" value="MyTH4_dom"/>
</dbReference>
<dbReference type="SUPFAM" id="SSF50044">
    <property type="entry name" value="SH3-domain"/>
    <property type="match status" value="1"/>
</dbReference>
<dbReference type="Gene3D" id="1.20.80.10">
    <property type="match status" value="2"/>
</dbReference>
<keyword evidence="6 12" id="KW-0547">Nucleotide-binding</keyword>
<dbReference type="PROSITE" id="PS50057">
    <property type="entry name" value="FERM_3"/>
    <property type="match status" value="2"/>
</dbReference>
<dbReference type="Pfam" id="PF00612">
    <property type="entry name" value="IQ"/>
    <property type="match status" value="4"/>
</dbReference>
<dbReference type="Gene3D" id="2.30.30.40">
    <property type="entry name" value="SH3 Domains"/>
    <property type="match status" value="1"/>
</dbReference>
<keyword evidence="8 12" id="KW-0518">Myosin</keyword>
<feature type="region of interest" description="Actin-binding" evidence="12">
    <location>
        <begin position="635"/>
        <end position="657"/>
    </location>
</feature>
<dbReference type="InterPro" id="IPR019748">
    <property type="entry name" value="FERM_central"/>
</dbReference>
<dbReference type="SUPFAM" id="SSF54236">
    <property type="entry name" value="Ubiquitin-like"/>
    <property type="match status" value="2"/>
</dbReference>
<evidence type="ECO:0000256" key="6">
    <source>
        <dbReference type="ARBA" id="ARBA00022741"/>
    </source>
</evidence>
<dbReference type="SMART" id="SM00295">
    <property type="entry name" value="B41"/>
    <property type="match status" value="2"/>
</dbReference>
<evidence type="ECO:0000256" key="1">
    <source>
        <dbReference type="ARBA" id="ARBA00004496"/>
    </source>
</evidence>
<dbReference type="CDD" id="cd14473">
    <property type="entry name" value="FERM_B-lobe"/>
    <property type="match status" value="2"/>
</dbReference>
<dbReference type="InterPro" id="IPR057130">
    <property type="entry name" value="Myosin_VII_N"/>
</dbReference>
<dbReference type="GO" id="GO:0016459">
    <property type="term" value="C:myosin complex"/>
    <property type="evidence" value="ECO:0007669"/>
    <property type="project" value="UniProtKB-KW"/>
</dbReference>
<evidence type="ECO:0000259" key="18">
    <source>
        <dbReference type="PROSITE" id="PS51456"/>
    </source>
</evidence>
<evidence type="ECO:0000256" key="10">
    <source>
        <dbReference type="ARBA" id="ARBA00023203"/>
    </source>
</evidence>
<evidence type="ECO:0000259" key="17">
    <source>
        <dbReference type="PROSITE" id="PS51016"/>
    </source>
</evidence>
<protein>
    <submittedName>
        <fullName evidence="19">Uncharacterized protein</fullName>
    </submittedName>
</protein>
<dbReference type="GO" id="GO:0003779">
    <property type="term" value="F:actin binding"/>
    <property type="evidence" value="ECO:0007669"/>
    <property type="project" value="UniProtKB-KW"/>
</dbReference>
<dbReference type="InterPro" id="IPR029071">
    <property type="entry name" value="Ubiquitin-like_domsf"/>
</dbReference>
<dbReference type="GO" id="GO:0005737">
    <property type="term" value="C:cytoplasm"/>
    <property type="evidence" value="ECO:0007669"/>
    <property type="project" value="UniProtKB-SubCell"/>
</dbReference>
<dbReference type="PROSITE" id="PS50096">
    <property type="entry name" value="IQ"/>
    <property type="match status" value="4"/>
</dbReference>
<comment type="similarity">
    <text evidence="2 12">Belongs to the TRAFAC class myosin-kinesin ATPase superfamily. Myosin family.</text>
</comment>
<dbReference type="FunFam" id="1.10.10.820:FF:000001">
    <property type="entry name" value="Myosin heavy chain"/>
    <property type="match status" value="1"/>
</dbReference>
<name>A0AA88SGJ7_CHASR</name>
<keyword evidence="4" id="KW-0963">Cytoplasm</keyword>
<reference evidence="19" key="1">
    <citation type="submission" date="2023-07" db="EMBL/GenBank/DDBJ databases">
        <title>Chromosome-level Genome Assembly of Striped Snakehead (Channa striata).</title>
        <authorList>
            <person name="Liu H."/>
        </authorList>
    </citation>
    <scope>NUCLEOTIDE SEQUENCE</scope>
    <source>
        <strain evidence="19">Gz</strain>
        <tissue evidence="19">Muscle</tissue>
    </source>
</reference>
<keyword evidence="7 12" id="KW-0067">ATP-binding</keyword>
<dbReference type="InterPro" id="IPR000048">
    <property type="entry name" value="IQ_motif_EF-hand-BS"/>
</dbReference>
<dbReference type="SUPFAM" id="SSF47031">
    <property type="entry name" value="Second domain of FERM"/>
    <property type="match status" value="2"/>
</dbReference>
<keyword evidence="20" id="KW-1185">Reference proteome</keyword>
<dbReference type="PROSITE" id="PS51016">
    <property type="entry name" value="MYTH4"/>
    <property type="match status" value="2"/>
</dbReference>
<dbReference type="CDD" id="cd17093">
    <property type="entry name" value="FERM2_F1_Myosin-VII"/>
    <property type="match status" value="1"/>
</dbReference>
<evidence type="ECO:0000256" key="3">
    <source>
        <dbReference type="ARBA" id="ARBA00022443"/>
    </source>
</evidence>
<evidence type="ECO:0000259" key="15">
    <source>
        <dbReference type="PROSITE" id="PS50002"/>
    </source>
</evidence>
<dbReference type="InterPro" id="IPR002404">
    <property type="entry name" value="IRS_PTB"/>
</dbReference>
<organism evidence="19 20">
    <name type="scientific">Channa striata</name>
    <name type="common">Snakehead murrel</name>
    <name type="synonym">Ophicephalus striatus</name>
    <dbReference type="NCBI Taxonomy" id="64152"/>
    <lineage>
        <taxon>Eukaryota</taxon>
        <taxon>Metazoa</taxon>
        <taxon>Chordata</taxon>
        <taxon>Craniata</taxon>
        <taxon>Vertebrata</taxon>
        <taxon>Euteleostomi</taxon>
        <taxon>Actinopterygii</taxon>
        <taxon>Neopterygii</taxon>
        <taxon>Teleostei</taxon>
        <taxon>Neoteleostei</taxon>
        <taxon>Acanthomorphata</taxon>
        <taxon>Anabantaria</taxon>
        <taxon>Anabantiformes</taxon>
        <taxon>Channoidei</taxon>
        <taxon>Channidae</taxon>
        <taxon>Channa</taxon>
    </lineage>
</organism>
<evidence type="ECO:0000256" key="7">
    <source>
        <dbReference type="ARBA" id="ARBA00022840"/>
    </source>
</evidence>
<dbReference type="Gene3D" id="1.20.58.530">
    <property type="match status" value="1"/>
</dbReference>
<dbReference type="PROSITE" id="PS50002">
    <property type="entry name" value="SH3"/>
    <property type="match status" value="1"/>
</dbReference>
<accession>A0AA88SGJ7</accession>
<dbReference type="Gene3D" id="3.40.850.10">
    <property type="entry name" value="Kinesin motor domain"/>
    <property type="match status" value="1"/>
</dbReference>
<dbReference type="CDD" id="cd13199">
    <property type="entry name" value="FERM_C2_MyoVII"/>
    <property type="match status" value="1"/>
</dbReference>
<feature type="domain" description="FERM" evidence="16">
    <location>
        <begin position="1939"/>
        <end position="2242"/>
    </location>
</feature>
<feature type="domain" description="SH3" evidence="15">
    <location>
        <begin position="1624"/>
        <end position="1690"/>
    </location>
</feature>
<dbReference type="InterPro" id="IPR036028">
    <property type="entry name" value="SH3-like_dom_sf"/>
</dbReference>
<dbReference type="InterPro" id="IPR001609">
    <property type="entry name" value="Myosin_head_motor_dom-like"/>
</dbReference>
<feature type="binding site" evidence="12">
    <location>
        <begin position="154"/>
        <end position="161"/>
    </location>
    <ligand>
        <name>ATP</name>
        <dbReference type="ChEBI" id="CHEBI:30616"/>
    </ligand>
</feature>
<dbReference type="PROSITE" id="PS51456">
    <property type="entry name" value="MYOSIN_MOTOR"/>
    <property type="match status" value="1"/>
</dbReference>
<dbReference type="InterPro" id="IPR027417">
    <property type="entry name" value="P-loop_NTPase"/>
</dbReference>
<sequence length="2254" mass="258766">MLHLSKGEFVWVDTGVGVPIGAEVKVTDTGQLQLIDDEGKEHKIKKKTEGSIRPMHPTSVKGVDDMIRLGDLNEAGLLRNLLVRHKEGIIYTYIGSILVAVNPYQLLPIYTTEHVQNYTDRRMGELPPHVFAIADNCFFNMRRNRKNQCCVISGESGAGKTESTKLMLQFLAAVSGQHSWIEQQILEANPILEAFGNAKTIRNDNSSRFGKYIDINFTKGGAIEGARIEQYLLEKSRVCRQAPEERNYHIFYYMLMGMPAEQKKILSLGNAAEYNYLTMGSCTSCEGRDDVKEYAHFRSALKILMFTENDSWEISKLLAAILHLGNVEFEGTIVNNLEGCEILMSSHFNIASQLLEVDPKALEKSLTQRSFMTARESVTKSLTCAQAMDGRDAFVKAIYGRLFIWVVDKINAAIYKPLEDSSEVRPSIGLLDIFGFENFSKNSFEQLCINFANEQLQQFFVKHVFKLEQDEYARENIVWKHIDYKDNQSTLDVLASKPMNILALIDEESNFPKGTDTTLLQKMNQVHGKGKGYIPPKNNYETHFGIRHFAEEVYYDSIGFLEKNRDALSSDLIQLMETSTNKLLKLVFQNELSSSTIKSNSNPRMVLNTPKNSLRQAGDSKKRVPTLAGQFRQSLDSLMKTLTACQPYFIRCIKPNDFKKAMLFDRELCVRQLRYSGMMETIKIRKAGYPVRYTFDEFLERYRVLLKSFLCDPKTESKEKCCESICETVLAKESDWKTGKTKIFLKDSHDTLLELERIKALNEKALLIQKVLRGYKYRKEFLRKKASALVIQKYWRGHKGRKLYKVVQLGFARLQAQVRSRQLQVQYKKKREASVVLQAHARGYLAKKEWKRKRDAVILLQTHTRGVLARKALKKLKRDMYLSAKEKEEEQRLILERQKHLEEVLRQKKEMEAKAVHESITDQEMVDSIFGFLPPIVGGQEGQAPVGFEKFEGKKIITEEIDIDDLPMEEDLPKEDYDDLDEYSFSKFASMYFQGAANHTHIRQRLLQPLLYHEDEGDVVASLTVWWIILRFMGDLPEPKKQVQVRGNSRQERFLPQDLISRKDRRLSHMVGLDQRVLRNKKDDQPATIPEEPAQNRKGSIFTDLLTRNKRASVANSEIAQNPKVYTVPEGGSRARKGSTFTDLLSRNRKPSTIQENGLQKASAGFRKPSVIMEESDDLTEVHKPPTLQTVKEDSEDMAGEGPTLERPLTSLEKLHIIVGYGIVRRDLRDEIYCQICKQLQDNNNRNSYFRGWILLSLCLGIFPPSERFIRYLQSFIRSAPAGYAAYCAERLRRTAMNGVRGEPPAWLELQATKTKKPMIVSVTMMDGRSINIPVDSASTSKEICLLLSNKVKLKDTFGFSIYVALYEKVWALGSGREHVMDAISQCEQEVKRRGGQEQHAPWRLFFRKEVFTPWHDCKEDKISTDLIYKQIIHGLKFGEYQSQKEDDLVQLTAKHLYIQHGSDSKPENVTEAVQDCINNSLLEAKSEAKWVQMVGTAHAEGPYLSSRQNADSVKAEMVDYAREKWPMFFSRFFEVVKLSGPSLAKSKFIVAINWTGITFLDEREKRLLQLSFPEVTGVNTIREVKASGQAVCLLTLKGDFTLSGTATEDMYELITMFLSGLTERSQYAVALKDVNRQDDPTFLSFKKGELITLIKDDEFSQQRGWIKGQIESLKQTGAVPIEAILILPTLSKPTYEVMSLLNLSPNQRKDIIQSHHKETGTSEKLAPATLKEFSLEYFRQPAKDLNRQVISRNAAPERLWANSREPIRQPLLKKLLGNPELSHSACLAFTDILHTPEFCSYCCLLLLDRCVPILKYMGDYPTKQMQSPLELTDQIFSPATKHEALRDEIYCQIMKQMTINNNRFSMEQGWQLLWLCCGLFPPSQSLLKHTQRFLETRRKQPLASDCLQRLQSSLRMEPRKLPPHQVELDAIQQNSTQIFHKINFPNDTDEIFEVATNTRIKDLILNITKKLSLASADGFSIFVKTEDKVLSLNDTDYFFDSLRQITDWSKKAKRIKDGGPVHIPYHVFFMRKLWFSVNPGRDTQADLIFHFPQELPKYLRGYHVCTKEEMVNIATLLFRMKVNNDKNQFVMIPKMLKELVPADQLKAMSENEWKKCIVSFYNKQPGMTVEEAKVAFLKVVSRWPTFGCAFFEVKQTSEPNFPDIVRIAINKQGVTIIHPKTKDVLANHPFNRIANWCSGSTYFHMTIGNLVKGSKFLCETSLGYKMDDLITSYVNMYLRERRAMQTRNQRFNI</sequence>
<evidence type="ECO:0000259" key="16">
    <source>
        <dbReference type="PROSITE" id="PS50057"/>
    </source>
</evidence>
<feature type="domain" description="MyTH4" evidence="17">
    <location>
        <begin position="1763"/>
        <end position="1933"/>
    </location>
</feature>
<dbReference type="InterPro" id="IPR006020">
    <property type="entry name" value="PTB/PI_dom"/>
</dbReference>
<feature type="domain" description="Myosin motor" evidence="18">
    <location>
        <begin position="61"/>
        <end position="758"/>
    </location>
</feature>
<comment type="subcellular location">
    <subcellularLocation>
        <location evidence="1">Cytoplasm</location>
    </subcellularLocation>
</comment>
<dbReference type="InterPro" id="IPR035963">
    <property type="entry name" value="FERM_2"/>
</dbReference>
<dbReference type="InterPro" id="IPR000299">
    <property type="entry name" value="FERM_domain"/>
</dbReference>
<keyword evidence="5" id="KW-0677">Repeat</keyword>
<dbReference type="InterPro" id="IPR036106">
    <property type="entry name" value="MYSc_Myo7"/>
</dbReference>
<dbReference type="Gene3D" id="2.30.29.30">
    <property type="entry name" value="Pleckstrin-homology domain (PH domain)/Phosphotyrosine-binding domain (PTB)"/>
    <property type="match status" value="2"/>
</dbReference>
<dbReference type="CDD" id="cd01381">
    <property type="entry name" value="MYSc_Myo7"/>
    <property type="match status" value="1"/>
</dbReference>
<evidence type="ECO:0000313" key="20">
    <source>
        <dbReference type="Proteomes" id="UP001187415"/>
    </source>
</evidence>
<dbReference type="Gene3D" id="3.10.20.90">
    <property type="entry name" value="Phosphatidylinositol 3-kinase Catalytic Subunit, Chain A, domain 1"/>
    <property type="match status" value="2"/>
</dbReference>
<dbReference type="InterPro" id="IPR019749">
    <property type="entry name" value="Band_41_domain"/>
</dbReference>
<evidence type="ECO:0000256" key="8">
    <source>
        <dbReference type="ARBA" id="ARBA00023123"/>
    </source>
</evidence>
<evidence type="ECO:0000256" key="12">
    <source>
        <dbReference type="PROSITE-ProRule" id="PRU00782"/>
    </source>
</evidence>
<dbReference type="GO" id="GO:0120025">
    <property type="term" value="C:plasma membrane bounded cell projection"/>
    <property type="evidence" value="ECO:0007669"/>
    <property type="project" value="UniProtKB-ARBA"/>
</dbReference>
<dbReference type="PRINTS" id="PR00193">
    <property type="entry name" value="MYOSINHEAVY"/>
</dbReference>
<dbReference type="Pfam" id="PF07653">
    <property type="entry name" value="SH3_2"/>
    <property type="match status" value="1"/>
</dbReference>
<dbReference type="GO" id="GO:0005524">
    <property type="term" value="F:ATP binding"/>
    <property type="evidence" value="ECO:0007669"/>
    <property type="project" value="UniProtKB-UniRule"/>
</dbReference>
<evidence type="ECO:0000259" key="14">
    <source>
        <dbReference type="PROSITE" id="PS01179"/>
    </source>
</evidence>
<dbReference type="InterPro" id="IPR001452">
    <property type="entry name" value="SH3_domain"/>
</dbReference>
<comment type="caution">
    <text evidence="19">The sequence shown here is derived from an EMBL/GenBank/DDBJ whole genome shotgun (WGS) entry which is preliminary data.</text>
</comment>
<dbReference type="InterPro" id="IPR036961">
    <property type="entry name" value="Kinesin_motor_dom_sf"/>
</dbReference>
<dbReference type="SMART" id="SM00015">
    <property type="entry name" value="IQ"/>
    <property type="match status" value="4"/>
</dbReference>
<evidence type="ECO:0000256" key="13">
    <source>
        <dbReference type="SAM" id="MobiDB-lite"/>
    </source>
</evidence>
<dbReference type="EMBL" id="JAUPFM010000012">
    <property type="protein sequence ID" value="KAK2835961.1"/>
    <property type="molecule type" value="Genomic_DNA"/>
</dbReference>
<dbReference type="Pfam" id="PF21998">
    <property type="entry name" value="FERM_C1_MyoVII"/>
    <property type="match status" value="1"/>
</dbReference>
<keyword evidence="10 12" id="KW-0009">Actin-binding</keyword>
<feature type="region of interest" description="Disordered" evidence="13">
    <location>
        <begin position="1080"/>
        <end position="1100"/>
    </location>
</feature>
<dbReference type="InterPro" id="IPR051567">
    <property type="entry name" value="Unconventional_Myosin_ATPase"/>
</dbReference>
<evidence type="ECO:0000256" key="2">
    <source>
        <dbReference type="ARBA" id="ARBA00008314"/>
    </source>
</evidence>
<feature type="domain" description="MyTH4" evidence="17">
    <location>
        <begin position="1001"/>
        <end position="1314"/>
    </location>
</feature>
<gene>
    <name evidence="19" type="ORF">Q5P01_016445</name>
</gene>
<dbReference type="InterPro" id="IPR041794">
    <property type="entry name" value="MyoVII_FERM_C2"/>
</dbReference>
<dbReference type="Gene3D" id="6.20.240.20">
    <property type="match status" value="1"/>
</dbReference>
<keyword evidence="3 11" id="KW-0728">SH3 domain</keyword>